<accession>A0A4P7VS48</accession>
<evidence type="ECO:0000313" key="2">
    <source>
        <dbReference type="Proteomes" id="UP000297031"/>
    </source>
</evidence>
<keyword evidence="2" id="KW-1185">Reference proteome</keyword>
<dbReference type="GeneID" id="82151224"/>
<organism evidence="1 2">
    <name type="scientific">Muribaculum gordoncarteri</name>
    <dbReference type="NCBI Taxonomy" id="2530390"/>
    <lineage>
        <taxon>Bacteria</taxon>
        <taxon>Pseudomonadati</taxon>
        <taxon>Bacteroidota</taxon>
        <taxon>Bacteroidia</taxon>
        <taxon>Bacteroidales</taxon>
        <taxon>Muribaculaceae</taxon>
        <taxon>Muribaculum</taxon>
    </lineage>
</organism>
<dbReference type="Proteomes" id="UP000297031">
    <property type="component" value="Plasmid pTAA-4-1"/>
</dbReference>
<evidence type="ECO:0000313" key="1">
    <source>
        <dbReference type="EMBL" id="QCD37197.1"/>
    </source>
</evidence>
<reference evidence="1 2" key="1">
    <citation type="submission" date="2019-02" db="EMBL/GenBank/DDBJ databases">
        <title>Isolation and identification of novel species under the genus Muribaculum.</title>
        <authorList>
            <person name="Miyake S."/>
            <person name="Ding Y."/>
            <person name="Low A."/>
            <person name="Soh M."/>
            <person name="Seedorf H."/>
        </authorList>
    </citation>
    <scope>NUCLEOTIDE SEQUENCE [LARGE SCALE GENOMIC DNA]</scope>
    <source>
        <strain evidence="1 2">TLL-A4</strain>
        <plasmid evidence="2">ptaa-4-1</plasmid>
    </source>
</reference>
<geneLocation type="plasmid" evidence="2">
    <name>ptaa-4-1</name>
</geneLocation>
<gene>
    <name evidence="1" type="ORF">E7746_14765</name>
</gene>
<protein>
    <submittedName>
        <fullName evidence="1">Uncharacterized protein</fullName>
    </submittedName>
</protein>
<proteinExistence type="predicted"/>
<dbReference type="OrthoDB" id="7365718at2"/>
<sequence>MNGWIKISRELPKHWIWQDAERLKWWLDLLLMASWDDGQSLSGGSRLIEIKRGQLVASISFLCQRWHKGHNTVIAFLKMLQEEKMITKETIGNTTIITICKYNMYQAADNLKDSLNGNIISGCNGSANNNPDNIADSPKDNLTDNIADTSKEIKNKRNIISNEICQNSEISELELAFESFRKAYPGNKRGHDVEFQNFKKKNPKTWREIVPLLMPALERMTAYRAAAKAAGEFVPQVANLSTWLNQSRWTTEYPEIKAESKLPEAPAQPTSKMNYSGGFGGMNY</sequence>
<dbReference type="KEGG" id="mgod:E7746_14765"/>
<dbReference type="EMBL" id="CP039394">
    <property type="protein sequence ID" value="QCD37197.1"/>
    <property type="molecule type" value="Genomic_DNA"/>
</dbReference>
<name>A0A4P7VS48_9BACT</name>
<dbReference type="AlphaFoldDB" id="A0A4P7VS48"/>
<keyword evidence="1" id="KW-0614">Plasmid</keyword>
<dbReference type="RefSeq" id="WP_135472912.1">
    <property type="nucleotide sequence ID" value="NZ_CP039394.1"/>
</dbReference>